<dbReference type="Proteomes" id="UP000626026">
    <property type="component" value="Unassembled WGS sequence"/>
</dbReference>
<gene>
    <name evidence="1" type="ORF">IBL26_24830</name>
</gene>
<dbReference type="EMBL" id="JACTVA010000097">
    <property type="protein sequence ID" value="MBC9210074.1"/>
    <property type="molecule type" value="Genomic_DNA"/>
</dbReference>
<dbReference type="SUPFAM" id="SSF56954">
    <property type="entry name" value="Outer membrane efflux proteins (OEP)"/>
    <property type="match status" value="1"/>
</dbReference>
<protein>
    <submittedName>
        <fullName evidence="1">Uncharacterized protein</fullName>
    </submittedName>
</protein>
<accession>A0ABR7RTT9</accession>
<sequence>LNAEQELLNARVSLVQALSNVVTSSYSLAAAVGRLTAKDLALPVPLYDMEAYYRTVRNKWFGTGDVSGMEVPR</sequence>
<name>A0ABR7RTT9_9PROT</name>
<keyword evidence="2" id="KW-1185">Reference proteome</keyword>
<comment type="caution">
    <text evidence="1">The sequence shown here is derived from an EMBL/GenBank/DDBJ whole genome shotgun (WGS) entry which is preliminary data.</text>
</comment>
<organism evidence="1 2">
    <name type="scientific">Teichococcus aerophilus</name>
    <dbReference type="NCBI Taxonomy" id="1224513"/>
    <lineage>
        <taxon>Bacteria</taxon>
        <taxon>Pseudomonadati</taxon>
        <taxon>Pseudomonadota</taxon>
        <taxon>Alphaproteobacteria</taxon>
        <taxon>Acetobacterales</taxon>
        <taxon>Roseomonadaceae</taxon>
        <taxon>Roseomonas</taxon>
    </lineage>
</organism>
<evidence type="ECO:0000313" key="1">
    <source>
        <dbReference type="EMBL" id="MBC9210074.1"/>
    </source>
</evidence>
<evidence type="ECO:0000313" key="2">
    <source>
        <dbReference type="Proteomes" id="UP000626026"/>
    </source>
</evidence>
<proteinExistence type="predicted"/>
<feature type="non-terminal residue" evidence="1">
    <location>
        <position position="1"/>
    </location>
</feature>
<reference evidence="1 2" key="1">
    <citation type="journal article" date="2013" name="Int. J. Syst. Evol. Microbiol.">
        <title>Roseomonas aerophila sp. nov., isolated from air.</title>
        <authorList>
            <person name="Kim S.J."/>
            <person name="Weon H.Y."/>
            <person name="Ahn J.H."/>
            <person name="Hong S.B."/>
            <person name="Seok S.J."/>
            <person name="Whang K.S."/>
            <person name="Kwon S.W."/>
        </authorList>
    </citation>
    <scope>NUCLEOTIDE SEQUENCE [LARGE SCALE GENOMIC DNA]</scope>
    <source>
        <strain evidence="1 2">NBRC 108923</strain>
    </source>
</reference>